<keyword evidence="2" id="KW-0812">Transmembrane</keyword>
<feature type="compositionally biased region" description="Basic residues" evidence="1">
    <location>
        <begin position="822"/>
        <end position="834"/>
    </location>
</feature>
<accession>A0A8S3T7B5</accession>
<dbReference type="OrthoDB" id="6101840at2759"/>
<evidence type="ECO:0000313" key="6">
    <source>
        <dbReference type="EMBL" id="CAG2226632.1"/>
    </source>
</evidence>
<feature type="signal peptide" evidence="3">
    <location>
        <begin position="1"/>
        <end position="17"/>
    </location>
</feature>
<dbReference type="InterPro" id="IPR004302">
    <property type="entry name" value="Cellulose/chitin-bd_N"/>
</dbReference>
<evidence type="ECO:0008006" key="8">
    <source>
        <dbReference type="Google" id="ProtNLM"/>
    </source>
</evidence>
<feature type="domain" description="Chitin-binding type-4" evidence="4">
    <location>
        <begin position="18"/>
        <end position="203"/>
    </location>
</feature>
<proteinExistence type="predicted"/>
<evidence type="ECO:0000256" key="2">
    <source>
        <dbReference type="SAM" id="Phobius"/>
    </source>
</evidence>
<dbReference type="InterPro" id="IPR052577">
    <property type="entry name" value="VWA7"/>
</dbReference>
<evidence type="ECO:0000256" key="3">
    <source>
        <dbReference type="SAM" id="SignalP"/>
    </source>
</evidence>
<feature type="domain" description="VWA7 N-terminal" evidence="5">
    <location>
        <begin position="338"/>
        <end position="396"/>
    </location>
</feature>
<dbReference type="PANTHER" id="PTHR14905">
    <property type="entry name" value="NG37"/>
    <property type="match status" value="1"/>
</dbReference>
<dbReference type="Pfam" id="PF25107">
    <property type="entry name" value="VWA7_N"/>
    <property type="match status" value="1"/>
</dbReference>
<keyword evidence="3" id="KW-0732">Signal</keyword>
<keyword evidence="7" id="KW-1185">Reference proteome</keyword>
<evidence type="ECO:0000259" key="5">
    <source>
        <dbReference type="Pfam" id="PF25107"/>
    </source>
</evidence>
<keyword evidence="2" id="KW-1133">Transmembrane helix</keyword>
<dbReference type="Pfam" id="PF03067">
    <property type="entry name" value="LPMO_10"/>
    <property type="match status" value="1"/>
</dbReference>
<feature type="chain" id="PRO_5035937536" description="Chitin-binding type-4 domain-containing protein" evidence="3">
    <location>
        <begin position="18"/>
        <end position="834"/>
    </location>
</feature>
<feature type="region of interest" description="Disordered" evidence="1">
    <location>
        <begin position="814"/>
        <end position="834"/>
    </location>
</feature>
<feature type="region of interest" description="Disordered" evidence="1">
    <location>
        <begin position="339"/>
        <end position="361"/>
    </location>
</feature>
<comment type="caution">
    <text evidence="6">The sequence shown here is derived from an EMBL/GenBank/DDBJ whole genome shotgun (WGS) entry which is preliminary data.</text>
</comment>
<protein>
    <recommendedName>
        <fullName evidence="8">Chitin-binding type-4 domain-containing protein</fullName>
    </recommendedName>
</protein>
<dbReference type="InterPro" id="IPR056862">
    <property type="entry name" value="VWA7_N"/>
</dbReference>
<dbReference type="EMBL" id="CAJPWZ010001921">
    <property type="protein sequence ID" value="CAG2226632.1"/>
    <property type="molecule type" value="Genomic_DNA"/>
</dbReference>
<evidence type="ECO:0000256" key="1">
    <source>
        <dbReference type="SAM" id="MobiDB-lite"/>
    </source>
</evidence>
<evidence type="ECO:0000313" key="7">
    <source>
        <dbReference type="Proteomes" id="UP000683360"/>
    </source>
</evidence>
<reference evidence="6" key="1">
    <citation type="submission" date="2021-03" db="EMBL/GenBank/DDBJ databases">
        <authorList>
            <person name="Bekaert M."/>
        </authorList>
    </citation>
    <scope>NUCLEOTIDE SEQUENCE</scope>
</reference>
<evidence type="ECO:0000259" key="4">
    <source>
        <dbReference type="Pfam" id="PF03067"/>
    </source>
</evidence>
<sequence length="834" mass="92386">MMITILTLASLFTSTYGHGRLILPPGRSTMWRLGYNTPKNYNDNQVSCGGFYKQWTLNKGKCGLCGDPWDGTRENEAGGKYATGTIAGNYSAGNTMEVKLEITASHKGFHEFRICPVNSPSVRATQSCFDAHILHQPNGQTKFDEPGAVGTYAVTLVLPRDVSCTQCVLQWIWNTGNSYGCDQNNKCCIGCGPQEQFYGCADIAISPASGYSATDNCHQLVNIYDNAVDDIVKGLEDIQLKSMDTSAKYSMNNEMIAEGNMYLNAKRSQVESLSKDYDQKVASYTHGCRTLPVYFQDFTQTQTGLSLAANIELVRLNDTLGIPAANDYQPTYSQWANGEGKCSHGGRHDASRHLPATGGINKETTSTVLSHTLSIHSKAGKMATDATTDFLSEMVTSKTTYRVSKDGEEVKRWLNALTVDGGGDCPEYAMSGIKTGHRRGEDGIISFKAWQVTDLSSSDSLVYGILLDETETEITRMRLAPVVTRQEEERHSSIQGSNKVLKIEIEGTEKGNVFKRQSKDSYIQHLSLLKYFKVMTTAIRNVTNTGSTDGTYQVHFLDTAGFYRFYCICYSWSWNVENVSLIPRGRKTHKPRKMLNLLSVTTRLLFERDLHVDHTVPPSPLTIVNRILTTSLLLGGTEIQQQQTVFMVQPTTPPTININIKSSDCIPTSLNYFNCSKEFINITATVETSSLNLYYTKPKLDLKMSNSSGRYVLSFSGTCCSPKFSWFVSDSDSQVTEKSFDFTNGHSFSTVIPVKESHLTDVTKASNSKAVYYGIGGAVAACLVTVGIIMIIFKVNGKMVSKVSNMKMSDLSEDVVENPRPRMPRSHLQQFHKK</sequence>
<feature type="transmembrane region" description="Helical" evidence="2">
    <location>
        <begin position="770"/>
        <end position="793"/>
    </location>
</feature>
<name>A0A8S3T7B5_MYTED</name>
<dbReference type="AlphaFoldDB" id="A0A8S3T7B5"/>
<keyword evidence="2" id="KW-0472">Membrane</keyword>
<dbReference type="PANTHER" id="PTHR14905:SF7">
    <property type="entry name" value="VON WILLEBRAND FACTOR A DOMAIN-CONTAINING PROTEIN 7"/>
    <property type="match status" value="1"/>
</dbReference>
<organism evidence="6 7">
    <name type="scientific">Mytilus edulis</name>
    <name type="common">Blue mussel</name>
    <dbReference type="NCBI Taxonomy" id="6550"/>
    <lineage>
        <taxon>Eukaryota</taxon>
        <taxon>Metazoa</taxon>
        <taxon>Spiralia</taxon>
        <taxon>Lophotrochozoa</taxon>
        <taxon>Mollusca</taxon>
        <taxon>Bivalvia</taxon>
        <taxon>Autobranchia</taxon>
        <taxon>Pteriomorphia</taxon>
        <taxon>Mytilida</taxon>
        <taxon>Mytiloidea</taxon>
        <taxon>Mytilidae</taxon>
        <taxon>Mytilinae</taxon>
        <taxon>Mytilus</taxon>
    </lineage>
</organism>
<dbReference type="Proteomes" id="UP000683360">
    <property type="component" value="Unassembled WGS sequence"/>
</dbReference>
<gene>
    <name evidence="6" type="ORF">MEDL_39699</name>
</gene>